<protein>
    <submittedName>
        <fullName evidence="1">Uncharacterized protein</fullName>
    </submittedName>
</protein>
<organism evidence="1 2">
    <name type="scientific">Trichonephila clavata</name>
    <name type="common">Joro spider</name>
    <name type="synonym">Nephila clavata</name>
    <dbReference type="NCBI Taxonomy" id="2740835"/>
    <lineage>
        <taxon>Eukaryota</taxon>
        <taxon>Metazoa</taxon>
        <taxon>Ecdysozoa</taxon>
        <taxon>Arthropoda</taxon>
        <taxon>Chelicerata</taxon>
        <taxon>Arachnida</taxon>
        <taxon>Araneae</taxon>
        <taxon>Araneomorphae</taxon>
        <taxon>Entelegynae</taxon>
        <taxon>Araneoidea</taxon>
        <taxon>Nephilidae</taxon>
        <taxon>Trichonephila</taxon>
    </lineage>
</organism>
<dbReference type="AlphaFoldDB" id="A0A8X6HI40"/>
<evidence type="ECO:0000313" key="1">
    <source>
        <dbReference type="EMBL" id="GFR03484.1"/>
    </source>
</evidence>
<dbReference type="EMBL" id="BMAO01015684">
    <property type="protein sequence ID" value="GFR03484.1"/>
    <property type="molecule type" value="Genomic_DNA"/>
</dbReference>
<proteinExistence type="predicted"/>
<accession>A0A8X6HI40</accession>
<keyword evidence="2" id="KW-1185">Reference proteome</keyword>
<name>A0A8X6HI40_TRICU</name>
<gene>
    <name evidence="1" type="ORF">TNCT_623131</name>
</gene>
<dbReference type="Proteomes" id="UP000887116">
    <property type="component" value="Unassembled WGS sequence"/>
</dbReference>
<comment type="caution">
    <text evidence="1">The sequence shown here is derived from an EMBL/GenBank/DDBJ whole genome shotgun (WGS) entry which is preliminary data.</text>
</comment>
<reference evidence="1" key="1">
    <citation type="submission" date="2020-07" db="EMBL/GenBank/DDBJ databases">
        <title>Multicomponent nature underlies the extraordinary mechanical properties of spider dragline silk.</title>
        <authorList>
            <person name="Kono N."/>
            <person name="Nakamura H."/>
            <person name="Mori M."/>
            <person name="Yoshida Y."/>
            <person name="Ohtoshi R."/>
            <person name="Malay A.D."/>
            <person name="Moran D.A.P."/>
            <person name="Tomita M."/>
            <person name="Numata K."/>
            <person name="Arakawa K."/>
        </authorList>
    </citation>
    <scope>NUCLEOTIDE SEQUENCE</scope>
</reference>
<evidence type="ECO:0000313" key="2">
    <source>
        <dbReference type="Proteomes" id="UP000887116"/>
    </source>
</evidence>
<sequence>MKAMSKEAGFFLEHLQSSLYHPFFRDLQPCPGFQCRQQAFALGPCENKQFSMVQFSLITALRTRADDGNFVCMVEIITVKMWRYLETINPKYSEDIISNADLESKI</sequence>